<reference evidence="1 2" key="1">
    <citation type="submission" date="2021-06" db="EMBL/GenBank/DDBJ databases">
        <authorList>
            <person name="Kallberg Y."/>
            <person name="Tangrot J."/>
            <person name="Rosling A."/>
        </authorList>
    </citation>
    <scope>NUCLEOTIDE SEQUENCE [LARGE SCALE GENOMIC DNA]</scope>
    <source>
        <strain evidence="1 2">120-4 pot B 10/14</strain>
    </source>
</reference>
<evidence type="ECO:0000313" key="2">
    <source>
        <dbReference type="Proteomes" id="UP000789901"/>
    </source>
</evidence>
<feature type="non-terminal residue" evidence="1">
    <location>
        <position position="1"/>
    </location>
</feature>
<sequence length="71" mass="8010">TSHPRSVMEVELVLYLSTTIAVESILEISVNAMAQRKIADEIEIDEAELKIKLNMEKINKLSDNSHVICKN</sequence>
<gene>
    <name evidence="1" type="ORF">GMARGA_LOCUS17389</name>
</gene>
<dbReference type="Proteomes" id="UP000789901">
    <property type="component" value="Unassembled WGS sequence"/>
</dbReference>
<dbReference type="EMBL" id="CAJVQB010013158">
    <property type="protein sequence ID" value="CAG8760279.1"/>
    <property type="molecule type" value="Genomic_DNA"/>
</dbReference>
<evidence type="ECO:0000313" key="1">
    <source>
        <dbReference type="EMBL" id="CAG8760279.1"/>
    </source>
</evidence>
<name>A0ABN7VF11_GIGMA</name>
<proteinExistence type="predicted"/>
<comment type="caution">
    <text evidence="1">The sequence shown here is derived from an EMBL/GenBank/DDBJ whole genome shotgun (WGS) entry which is preliminary data.</text>
</comment>
<protein>
    <submittedName>
        <fullName evidence="1">39264_t:CDS:1</fullName>
    </submittedName>
</protein>
<accession>A0ABN7VF11</accession>
<organism evidence="1 2">
    <name type="scientific">Gigaspora margarita</name>
    <dbReference type="NCBI Taxonomy" id="4874"/>
    <lineage>
        <taxon>Eukaryota</taxon>
        <taxon>Fungi</taxon>
        <taxon>Fungi incertae sedis</taxon>
        <taxon>Mucoromycota</taxon>
        <taxon>Glomeromycotina</taxon>
        <taxon>Glomeromycetes</taxon>
        <taxon>Diversisporales</taxon>
        <taxon>Gigasporaceae</taxon>
        <taxon>Gigaspora</taxon>
    </lineage>
</organism>
<keyword evidence="2" id="KW-1185">Reference proteome</keyword>